<keyword evidence="7" id="KW-0489">Methyltransferase</keyword>
<reference evidence="7" key="1">
    <citation type="journal article" date="2020" name="Stud. Mycol.">
        <title>101 Dothideomycetes genomes: a test case for predicting lifestyles and emergence of pathogens.</title>
        <authorList>
            <person name="Haridas S."/>
            <person name="Albert R."/>
            <person name="Binder M."/>
            <person name="Bloem J."/>
            <person name="Labutti K."/>
            <person name="Salamov A."/>
            <person name="Andreopoulos B."/>
            <person name="Baker S."/>
            <person name="Barry K."/>
            <person name="Bills G."/>
            <person name="Bluhm B."/>
            <person name="Cannon C."/>
            <person name="Castanera R."/>
            <person name="Culley D."/>
            <person name="Daum C."/>
            <person name="Ezra D."/>
            <person name="Gonzalez J."/>
            <person name="Henrissat B."/>
            <person name="Kuo A."/>
            <person name="Liang C."/>
            <person name="Lipzen A."/>
            <person name="Lutzoni F."/>
            <person name="Magnuson J."/>
            <person name="Mondo S."/>
            <person name="Nolan M."/>
            <person name="Ohm R."/>
            <person name="Pangilinan J."/>
            <person name="Park H.-J."/>
            <person name="Ramirez L."/>
            <person name="Alfaro M."/>
            <person name="Sun H."/>
            <person name="Tritt A."/>
            <person name="Yoshinaga Y."/>
            <person name="Zwiers L.-H."/>
            <person name="Turgeon B."/>
            <person name="Goodwin S."/>
            <person name="Spatafora J."/>
            <person name="Crous P."/>
            <person name="Grigoriev I."/>
        </authorList>
    </citation>
    <scope>NUCLEOTIDE SEQUENCE</scope>
    <source>
        <strain evidence="7">CBS 116005</strain>
    </source>
</reference>
<dbReference type="OrthoDB" id="27537at2759"/>
<dbReference type="SUPFAM" id="SSF82171">
    <property type="entry name" value="DPP6 N-terminal domain-like"/>
    <property type="match status" value="1"/>
</dbReference>
<dbReference type="Pfam" id="PF00400">
    <property type="entry name" value="WD40"/>
    <property type="match status" value="1"/>
</dbReference>
<dbReference type="PANTHER" id="PTHR19861:SF0">
    <property type="entry name" value="WD REPEAT-CONTAINING PROTEIN 82"/>
    <property type="match status" value="1"/>
</dbReference>
<dbReference type="Gene3D" id="2.130.10.10">
    <property type="entry name" value="YVTN repeat-like/Quinoprotein amine dehydrogenase"/>
    <property type="match status" value="1"/>
</dbReference>
<evidence type="ECO:0000256" key="2">
    <source>
        <dbReference type="ARBA" id="ARBA00005616"/>
    </source>
</evidence>
<organism evidence="7 8">
    <name type="scientific">Teratosphaeria nubilosa</name>
    <dbReference type="NCBI Taxonomy" id="161662"/>
    <lineage>
        <taxon>Eukaryota</taxon>
        <taxon>Fungi</taxon>
        <taxon>Dikarya</taxon>
        <taxon>Ascomycota</taxon>
        <taxon>Pezizomycotina</taxon>
        <taxon>Dothideomycetes</taxon>
        <taxon>Dothideomycetidae</taxon>
        <taxon>Mycosphaerellales</taxon>
        <taxon>Teratosphaeriaceae</taxon>
        <taxon>Teratosphaeria</taxon>
    </lineage>
</organism>
<dbReference type="GO" id="GO:0048188">
    <property type="term" value="C:Set1C/COMPASS complex"/>
    <property type="evidence" value="ECO:0007669"/>
    <property type="project" value="TreeGrafter"/>
</dbReference>
<dbReference type="PANTHER" id="PTHR19861">
    <property type="entry name" value="WD40 REPEAT PROTEIN SWD2"/>
    <property type="match status" value="1"/>
</dbReference>
<dbReference type="GO" id="GO:0003682">
    <property type="term" value="F:chromatin binding"/>
    <property type="evidence" value="ECO:0007669"/>
    <property type="project" value="TreeGrafter"/>
</dbReference>
<evidence type="ECO:0000256" key="3">
    <source>
        <dbReference type="ARBA" id="ARBA00022574"/>
    </source>
</evidence>
<dbReference type="PROSITE" id="PS50294">
    <property type="entry name" value="WD_REPEATS_REGION"/>
    <property type="match status" value="1"/>
</dbReference>
<evidence type="ECO:0000256" key="1">
    <source>
        <dbReference type="ARBA" id="ARBA00004123"/>
    </source>
</evidence>
<evidence type="ECO:0000256" key="6">
    <source>
        <dbReference type="PROSITE-ProRule" id="PRU00221"/>
    </source>
</evidence>
<dbReference type="Proteomes" id="UP000799436">
    <property type="component" value="Unassembled WGS sequence"/>
</dbReference>
<dbReference type="EMBL" id="ML995812">
    <property type="protein sequence ID" value="KAF2773065.1"/>
    <property type="molecule type" value="Genomic_DNA"/>
</dbReference>
<dbReference type="PROSITE" id="PS50082">
    <property type="entry name" value="WD_REPEATS_2"/>
    <property type="match status" value="1"/>
</dbReference>
<gene>
    <name evidence="7" type="ORF">EJ03DRAFT_265393</name>
</gene>
<keyword evidence="3 6" id="KW-0853">WD repeat</keyword>
<sequence>MADAPMAPISKVSDIISSFRPTKLFKPSSTMPTPSYTSIDFDDSGEFLLLSRTDDTIQLYNTKAGAHAKEMKSQKYGSALARFSHQSTSIVYASTKGNHDIRYLSMHDNTFIRYFKGHEDRVTSLCISPSGDQFMSASLDNTVKLWDTRTPNPTGQLEFETAYLCAYDPSATVLAVASPPAQNIFLYDLKNYDKPPFATFDLHDIEKRFVHLGQRPATGWTGIEFSNHGKYVLLTTNGPGHYLVDAYNGDLVHYLHRPTVTSPLRPAPGDELQGQAQAICQADAVFSPDGRYVVGGNGSSNGLVVWDAEGKGKKDGVLEPSIDLPATKSASVVAYNPRFNLLATANKEVMMWLPDLDAA</sequence>
<evidence type="ECO:0000256" key="5">
    <source>
        <dbReference type="ARBA" id="ARBA00023242"/>
    </source>
</evidence>
<evidence type="ECO:0000313" key="7">
    <source>
        <dbReference type="EMBL" id="KAF2773065.1"/>
    </source>
</evidence>
<protein>
    <submittedName>
        <fullName evidence="7">Histone H3 methyltransferase complex and RNA cleavage factor II complex, subunit SWD2</fullName>
    </submittedName>
</protein>
<dbReference type="InterPro" id="IPR037867">
    <property type="entry name" value="Swd2/WDR82"/>
</dbReference>
<keyword evidence="5" id="KW-0539">Nucleus</keyword>
<dbReference type="InterPro" id="IPR001680">
    <property type="entry name" value="WD40_rpt"/>
</dbReference>
<accession>A0A6G1LJL2</accession>
<dbReference type="GO" id="GO:0008168">
    <property type="term" value="F:methyltransferase activity"/>
    <property type="evidence" value="ECO:0007669"/>
    <property type="project" value="UniProtKB-KW"/>
</dbReference>
<evidence type="ECO:0000256" key="4">
    <source>
        <dbReference type="ARBA" id="ARBA00022737"/>
    </source>
</evidence>
<evidence type="ECO:0000313" key="8">
    <source>
        <dbReference type="Proteomes" id="UP000799436"/>
    </source>
</evidence>
<keyword evidence="8" id="KW-1185">Reference proteome</keyword>
<dbReference type="GO" id="GO:0016070">
    <property type="term" value="P:RNA metabolic process"/>
    <property type="evidence" value="ECO:0007669"/>
    <property type="project" value="UniProtKB-ARBA"/>
</dbReference>
<proteinExistence type="inferred from homology"/>
<name>A0A6G1LJL2_9PEZI</name>
<comment type="subcellular location">
    <subcellularLocation>
        <location evidence="1">Nucleus</location>
    </subcellularLocation>
</comment>
<dbReference type="SMART" id="SM00320">
    <property type="entry name" value="WD40"/>
    <property type="match status" value="4"/>
</dbReference>
<feature type="repeat" description="WD" evidence="6">
    <location>
        <begin position="115"/>
        <end position="156"/>
    </location>
</feature>
<keyword evidence="7" id="KW-0808">Transferase</keyword>
<keyword evidence="4" id="KW-0677">Repeat</keyword>
<dbReference type="GO" id="GO:0032259">
    <property type="term" value="P:methylation"/>
    <property type="evidence" value="ECO:0007669"/>
    <property type="project" value="UniProtKB-KW"/>
</dbReference>
<comment type="similarity">
    <text evidence="2">Belongs to the WD repeat SWD2 family.</text>
</comment>
<dbReference type="InterPro" id="IPR015943">
    <property type="entry name" value="WD40/YVTN_repeat-like_dom_sf"/>
</dbReference>
<dbReference type="AlphaFoldDB" id="A0A6G1LJL2"/>